<feature type="transmembrane region" description="Helical" evidence="5">
    <location>
        <begin position="133"/>
        <end position="152"/>
    </location>
</feature>
<dbReference type="GO" id="GO:0005886">
    <property type="term" value="C:plasma membrane"/>
    <property type="evidence" value="ECO:0007669"/>
    <property type="project" value="UniProtKB-SubCell"/>
</dbReference>
<evidence type="ECO:0000256" key="5">
    <source>
        <dbReference type="SAM" id="Phobius"/>
    </source>
</evidence>
<accession>A0A917UIN1</accession>
<evidence type="ECO:0000256" key="4">
    <source>
        <dbReference type="ARBA" id="ARBA00023136"/>
    </source>
</evidence>
<dbReference type="EMBL" id="BMQA01000064">
    <property type="protein sequence ID" value="GGJ60420.1"/>
    <property type="molecule type" value="Genomic_DNA"/>
</dbReference>
<keyword evidence="4 5" id="KW-0472">Membrane</keyword>
<dbReference type="Proteomes" id="UP000657574">
    <property type="component" value="Unassembled WGS sequence"/>
</dbReference>
<reference evidence="7" key="2">
    <citation type="submission" date="2020-09" db="EMBL/GenBank/DDBJ databases">
        <authorList>
            <person name="Sun Q."/>
            <person name="Ohkuma M."/>
        </authorList>
    </citation>
    <scope>NUCLEOTIDE SEQUENCE</scope>
    <source>
        <strain evidence="7">JCM 3086</strain>
    </source>
</reference>
<feature type="domain" description="Major facilitator superfamily (MFS) profile" evidence="6">
    <location>
        <begin position="4"/>
        <end position="395"/>
    </location>
</feature>
<dbReference type="Pfam" id="PF07690">
    <property type="entry name" value="MFS_1"/>
    <property type="match status" value="1"/>
</dbReference>
<reference evidence="7" key="1">
    <citation type="journal article" date="2014" name="Int. J. Syst. Evol. Microbiol.">
        <title>Complete genome sequence of Corynebacterium casei LMG S-19264T (=DSM 44701T), isolated from a smear-ripened cheese.</title>
        <authorList>
            <consortium name="US DOE Joint Genome Institute (JGI-PGF)"/>
            <person name="Walter F."/>
            <person name="Albersmeier A."/>
            <person name="Kalinowski J."/>
            <person name="Ruckert C."/>
        </authorList>
    </citation>
    <scope>NUCLEOTIDE SEQUENCE</scope>
    <source>
        <strain evidence="7">JCM 3086</strain>
    </source>
</reference>
<feature type="transmembrane region" description="Helical" evidence="5">
    <location>
        <begin position="75"/>
        <end position="93"/>
    </location>
</feature>
<keyword evidence="3 5" id="KW-1133">Transmembrane helix</keyword>
<feature type="transmembrane region" description="Helical" evidence="5">
    <location>
        <begin position="369"/>
        <end position="391"/>
    </location>
</feature>
<dbReference type="PROSITE" id="PS50850">
    <property type="entry name" value="MFS"/>
    <property type="match status" value="1"/>
</dbReference>
<comment type="subcellular location">
    <subcellularLocation>
        <location evidence="1">Cell membrane</location>
        <topology evidence="1">Multi-pass membrane protein</topology>
    </subcellularLocation>
</comment>
<comment type="caution">
    <text evidence="7">The sequence shown here is derived from an EMBL/GenBank/DDBJ whole genome shotgun (WGS) entry which is preliminary data.</text>
</comment>
<evidence type="ECO:0000256" key="1">
    <source>
        <dbReference type="ARBA" id="ARBA00004651"/>
    </source>
</evidence>
<dbReference type="InterPro" id="IPR020846">
    <property type="entry name" value="MFS_dom"/>
</dbReference>
<dbReference type="SUPFAM" id="SSF103473">
    <property type="entry name" value="MFS general substrate transporter"/>
    <property type="match status" value="1"/>
</dbReference>
<dbReference type="GO" id="GO:0022857">
    <property type="term" value="F:transmembrane transporter activity"/>
    <property type="evidence" value="ECO:0007669"/>
    <property type="project" value="InterPro"/>
</dbReference>
<dbReference type="Gene3D" id="1.20.1250.20">
    <property type="entry name" value="MFS general substrate transporter like domains"/>
    <property type="match status" value="2"/>
</dbReference>
<dbReference type="PANTHER" id="PTHR23521">
    <property type="entry name" value="TRANSPORTER MFS SUPERFAMILY"/>
    <property type="match status" value="1"/>
</dbReference>
<dbReference type="RefSeq" id="WP_229841453.1">
    <property type="nucleotide sequence ID" value="NZ_BMQA01000064.1"/>
</dbReference>
<dbReference type="PANTHER" id="PTHR23521:SF3">
    <property type="entry name" value="MFS TRANSPORTER"/>
    <property type="match status" value="1"/>
</dbReference>
<sequence length="411" mass="42611">MHNRYTQLVLIALLQVLSMAMWFSASAVVPALRTAWHIDDSHTVWLTSSVQVGFVLGAILSAVLNLPDRFAPHRLAAASALGAAAATLALPAFAHGLPTAVACRLLVGVCLAGVYPVGMKLMASWFPSTDRGLALGVLVASLTLGSALPQLINGLPGLPWQAVLTTAGTLGIIAAVLAALLVRPGPHLSAGTRPRPRYAIEMFRHRGPLLANLGYFGHMWELYAWWTWLPTFMLASATHGAAQAPSRLALGLGAFTAIGVAGAVGCLIGGWAADRFGRPQAAGTALAISSLCCAASPLIFQASWPLLLAVLSLWGAAAVADSAVFSTVLSEVADQRYTGTALTVQTAVGYLLTVVSINGISALADSIGWQYVFLLLAPGPALGALAMRALARRTPHTSAAQSVVGDFSSPT</sequence>
<dbReference type="InterPro" id="IPR036259">
    <property type="entry name" value="MFS_trans_sf"/>
</dbReference>
<evidence type="ECO:0000256" key="2">
    <source>
        <dbReference type="ARBA" id="ARBA00022692"/>
    </source>
</evidence>
<feature type="transmembrane region" description="Helical" evidence="5">
    <location>
        <begin position="248"/>
        <end position="269"/>
    </location>
</feature>
<evidence type="ECO:0000256" key="3">
    <source>
        <dbReference type="ARBA" id="ARBA00022989"/>
    </source>
</evidence>
<keyword evidence="2 5" id="KW-0812">Transmembrane</keyword>
<gene>
    <name evidence="7" type="ORF">GCM10010121_083800</name>
</gene>
<dbReference type="AlphaFoldDB" id="A0A917UIN1"/>
<feature type="transmembrane region" description="Helical" evidence="5">
    <location>
        <begin position="281"/>
        <end position="300"/>
    </location>
</feature>
<dbReference type="InterPro" id="IPR011701">
    <property type="entry name" value="MFS"/>
</dbReference>
<protein>
    <submittedName>
        <fullName evidence="7">MFS transporter</fullName>
    </submittedName>
</protein>
<evidence type="ECO:0000259" key="6">
    <source>
        <dbReference type="PROSITE" id="PS50850"/>
    </source>
</evidence>
<organism evidence="7 8">
    <name type="scientific">Streptomyces brasiliensis</name>
    <dbReference type="NCBI Taxonomy" id="1954"/>
    <lineage>
        <taxon>Bacteria</taxon>
        <taxon>Bacillati</taxon>
        <taxon>Actinomycetota</taxon>
        <taxon>Actinomycetes</taxon>
        <taxon>Kitasatosporales</taxon>
        <taxon>Streptomycetaceae</taxon>
        <taxon>Streptomyces</taxon>
    </lineage>
</organism>
<feature type="transmembrane region" description="Helical" evidence="5">
    <location>
        <begin position="158"/>
        <end position="182"/>
    </location>
</feature>
<proteinExistence type="predicted"/>
<feature type="transmembrane region" description="Helical" evidence="5">
    <location>
        <begin position="341"/>
        <end position="363"/>
    </location>
</feature>
<name>A0A917UIN1_9ACTN</name>
<feature type="transmembrane region" description="Helical" evidence="5">
    <location>
        <begin position="209"/>
        <end position="228"/>
    </location>
</feature>
<feature type="transmembrane region" description="Helical" evidence="5">
    <location>
        <begin position="306"/>
        <end position="329"/>
    </location>
</feature>
<evidence type="ECO:0000313" key="8">
    <source>
        <dbReference type="Proteomes" id="UP000657574"/>
    </source>
</evidence>
<keyword evidence="8" id="KW-1185">Reference proteome</keyword>
<evidence type="ECO:0000313" key="7">
    <source>
        <dbReference type="EMBL" id="GGJ60420.1"/>
    </source>
</evidence>
<feature type="transmembrane region" description="Helical" evidence="5">
    <location>
        <begin position="99"/>
        <end position="121"/>
    </location>
</feature>
<feature type="transmembrane region" description="Helical" evidence="5">
    <location>
        <begin position="43"/>
        <end position="63"/>
    </location>
</feature>